<dbReference type="EMBL" id="BMTL01000010">
    <property type="protein sequence ID" value="GGR87226.1"/>
    <property type="molecule type" value="Genomic_DNA"/>
</dbReference>
<keyword evidence="3" id="KW-0812">Transmembrane</keyword>
<sequence length="242" mass="26711">MTAPPMPGRRRAGSVIPKERSALPGGAVADNQAPPRSSYRGKRMLDLVVVGLIIVPAALLCAIAALAHLLAHGRPVLFRQQRVGRDSHPFVMLKLRTMRNVPCDSQRPGDADPARVTAVGRVLRRTSLDELPQLVNVLRGEMSLVGPRPTLSYQVRRYTGRQRQRLLAAPGLTGLAQVHGRQRLSWPERIEWDLRYVRHQSFWLDLAILFLTVWTVLARGGATVAHSNDPIAGTPERMLSGA</sequence>
<reference evidence="5" key="1">
    <citation type="journal article" date="2014" name="Int. J. Syst. Evol. Microbiol.">
        <title>Complete genome sequence of Corynebacterium casei LMG S-19264T (=DSM 44701T), isolated from a smear-ripened cheese.</title>
        <authorList>
            <consortium name="US DOE Joint Genome Institute (JGI-PGF)"/>
            <person name="Walter F."/>
            <person name="Albersmeier A."/>
            <person name="Kalinowski J."/>
            <person name="Ruckert C."/>
        </authorList>
    </citation>
    <scope>NUCLEOTIDE SEQUENCE</scope>
    <source>
        <strain evidence="5">JCM 4386</strain>
    </source>
</reference>
<keyword evidence="3" id="KW-0472">Membrane</keyword>
<dbReference type="PANTHER" id="PTHR30576:SF0">
    <property type="entry name" value="UNDECAPRENYL-PHOSPHATE N-ACETYLGALACTOSAMINYL 1-PHOSPHATE TRANSFERASE-RELATED"/>
    <property type="match status" value="1"/>
</dbReference>
<dbReference type="AlphaFoldDB" id="A0A918FW78"/>
<feature type="domain" description="Bacterial sugar transferase" evidence="4">
    <location>
        <begin position="42"/>
        <end position="217"/>
    </location>
</feature>
<name>A0A918FW78_9ACTN</name>
<gene>
    <name evidence="5" type="ORF">GCM10010269_27930</name>
</gene>
<protein>
    <recommendedName>
        <fullName evidence="4">Bacterial sugar transferase domain-containing protein</fullName>
    </recommendedName>
</protein>
<feature type="transmembrane region" description="Helical" evidence="3">
    <location>
        <begin position="47"/>
        <end position="71"/>
    </location>
</feature>
<evidence type="ECO:0000259" key="4">
    <source>
        <dbReference type="Pfam" id="PF02397"/>
    </source>
</evidence>
<proteinExistence type="inferred from homology"/>
<accession>A0A918FW78</accession>
<dbReference type="RefSeq" id="WP_229878080.1">
    <property type="nucleotide sequence ID" value="NZ_BMTL01000010.1"/>
</dbReference>
<evidence type="ECO:0000313" key="5">
    <source>
        <dbReference type="EMBL" id="GGR87226.1"/>
    </source>
</evidence>
<dbReference type="Pfam" id="PF02397">
    <property type="entry name" value="Bac_transf"/>
    <property type="match status" value="1"/>
</dbReference>
<comment type="similarity">
    <text evidence="1">Belongs to the bacterial sugar transferase family.</text>
</comment>
<dbReference type="InterPro" id="IPR003362">
    <property type="entry name" value="Bact_transf"/>
</dbReference>
<reference evidence="5" key="2">
    <citation type="submission" date="2020-09" db="EMBL/GenBank/DDBJ databases">
        <authorList>
            <person name="Sun Q."/>
            <person name="Ohkuma M."/>
        </authorList>
    </citation>
    <scope>NUCLEOTIDE SEQUENCE</scope>
    <source>
        <strain evidence="5">JCM 4386</strain>
    </source>
</reference>
<evidence type="ECO:0000313" key="6">
    <source>
        <dbReference type="Proteomes" id="UP000606194"/>
    </source>
</evidence>
<keyword evidence="3" id="KW-1133">Transmembrane helix</keyword>
<comment type="caution">
    <text evidence="5">The sequence shown here is derived from an EMBL/GenBank/DDBJ whole genome shotgun (WGS) entry which is preliminary data.</text>
</comment>
<dbReference type="PANTHER" id="PTHR30576">
    <property type="entry name" value="COLANIC BIOSYNTHESIS UDP-GLUCOSE LIPID CARRIER TRANSFERASE"/>
    <property type="match status" value="1"/>
</dbReference>
<dbReference type="Proteomes" id="UP000606194">
    <property type="component" value="Unassembled WGS sequence"/>
</dbReference>
<evidence type="ECO:0000256" key="3">
    <source>
        <dbReference type="SAM" id="Phobius"/>
    </source>
</evidence>
<dbReference type="GO" id="GO:0016780">
    <property type="term" value="F:phosphotransferase activity, for other substituted phosphate groups"/>
    <property type="evidence" value="ECO:0007669"/>
    <property type="project" value="TreeGrafter"/>
</dbReference>
<organism evidence="5 6">
    <name type="scientific">Streptomyces humidus</name>
    <dbReference type="NCBI Taxonomy" id="52259"/>
    <lineage>
        <taxon>Bacteria</taxon>
        <taxon>Bacillati</taxon>
        <taxon>Actinomycetota</taxon>
        <taxon>Actinomycetes</taxon>
        <taxon>Kitasatosporales</taxon>
        <taxon>Streptomycetaceae</taxon>
        <taxon>Streptomyces</taxon>
    </lineage>
</organism>
<evidence type="ECO:0000256" key="2">
    <source>
        <dbReference type="SAM" id="MobiDB-lite"/>
    </source>
</evidence>
<evidence type="ECO:0000256" key="1">
    <source>
        <dbReference type="ARBA" id="ARBA00006464"/>
    </source>
</evidence>
<feature type="region of interest" description="Disordered" evidence="2">
    <location>
        <begin position="1"/>
        <end position="37"/>
    </location>
</feature>
<keyword evidence="6" id="KW-1185">Reference proteome</keyword>